<name>A0ABU5N8C8_9MICO</name>
<keyword evidence="2" id="KW-0813">Transport</keyword>
<dbReference type="InterPro" id="IPR003439">
    <property type="entry name" value="ABC_transporter-like_ATP-bd"/>
</dbReference>
<proteinExistence type="inferred from homology"/>
<evidence type="ECO:0000259" key="5">
    <source>
        <dbReference type="PROSITE" id="PS50893"/>
    </source>
</evidence>
<dbReference type="InterPro" id="IPR027417">
    <property type="entry name" value="P-loop_NTPase"/>
</dbReference>
<dbReference type="PANTHER" id="PTHR43776">
    <property type="entry name" value="TRANSPORT ATP-BINDING PROTEIN"/>
    <property type="match status" value="1"/>
</dbReference>
<comment type="similarity">
    <text evidence="1">Belongs to the ABC transporter superfamily.</text>
</comment>
<dbReference type="InterPro" id="IPR050319">
    <property type="entry name" value="ABC_transp_ATP-bind"/>
</dbReference>
<dbReference type="InterPro" id="IPR003593">
    <property type="entry name" value="AAA+_ATPase"/>
</dbReference>
<sequence>MAARIEEADVAIRADDLSISRAGRGAPSERVVDGMSFTVPYAHALTVMGPTGAGKSSLLAVLAGASESGLAVVGGDARVHGIRVRRPRRALRRLTYLTGYLPQSAGAKLASRFTVSELIGHPITSRDKNVNSRGLAVRVAALLDEMQLPLGAAAKYPYELSAGMRQRVAFAQALILEPKLLVADEPFANLDVEVRAAALDAVLRRRDDYGMAILVGTNDRDVVRGLDADVIVMRAGHAIAAGHGTDDLLWTPSGDADHRLVADGRA</sequence>
<dbReference type="SUPFAM" id="SSF52540">
    <property type="entry name" value="P-loop containing nucleoside triphosphate hydrolases"/>
    <property type="match status" value="1"/>
</dbReference>
<dbReference type="GO" id="GO:0005524">
    <property type="term" value="F:ATP binding"/>
    <property type="evidence" value="ECO:0007669"/>
    <property type="project" value="UniProtKB-KW"/>
</dbReference>
<dbReference type="InterPro" id="IPR017871">
    <property type="entry name" value="ABC_transporter-like_CS"/>
</dbReference>
<evidence type="ECO:0000256" key="2">
    <source>
        <dbReference type="ARBA" id="ARBA00022448"/>
    </source>
</evidence>
<gene>
    <name evidence="6" type="ORF">R2Q92_10570</name>
</gene>
<dbReference type="PROSITE" id="PS50893">
    <property type="entry name" value="ABC_TRANSPORTER_2"/>
    <property type="match status" value="1"/>
</dbReference>
<evidence type="ECO:0000256" key="1">
    <source>
        <dbReference type="ARBA" id="ARBA00005417"/>
    </source>
</evidence>
<evidence type="ECO:0000256" key="3">
    <source>
        <dbReference type="ARBA" id="ARBA00022741"/>
    </source>
</evidence>
<organism evidence="6 7">
    <name type="scientific">Microbacterium aquimaris</name>
    <dbReference type="NCBI Taxonomy" id="459816"/>
    <lineage>
        <taxon>Bacteria</taxon>
        <taxon>Bacillati</taxon>
        <taxon>Actinomycetota</taxon>
        <taxon>Actinomycetes</taxon>
        <taxon>Micrococcales</taxon>
        <taxon>Microbacteriaceae</taxon>
        <taxon>Microbacterium</taxon>
    </lineage>
</organism>
<dbReference type="RefSeq" id="WP_194424750.1">
    <property type="nucleotide sequence ID" value="NZ_BAAAPT010000002.1"/>
</dbReference>
<comment type="caution">
    <text evidence="6">The sequence shown here is derived from an EMBL/GenBank/DDBJ whole genome shotgun (WGS) entry which is preliminary data.</text>
</comment>
<accession>A0ABU5N8C8</accession>
<evidence type="ECO:0000256" key="4">
    <source>
        <dbReference type="ARBA" id="ARBA00022840"/>
    </source>
</evidence>
<dbReference type="PANTHER" id="PTHR43776:SF7">
    <property type="entry name" value="D,D-DIPEPTIDE TRANSPORT ATP-BINDING PROTEIN DDPF-RELATED"/>
    <property type="match status" value="1"/>
</dbReference>
<dbReference type="SMART" id="SM00382">
    <property type="entry name" value="AAA"/>
    <property type="match status" value="1"/>
</dbReference>
<dbReference type="Gene3D" id="3.40.50.300">
    <property type="entry name" value="P-loop containing nucleotide triphosphate hydrolases"/>
    <property type="match status" value="1"/>
</dbReference>
<dbReference type="PROSITE" id="PS00211">
    <property type="entry name" value="ABC_TRANSPORTER_1"/>
    <property type="match status" value="1"/>
</dbReference>
<evidence type="ECO:0000313" key="6">
    <source>
        <dbReference type="EMBL" id="MDZ8162281.1"/>
    </source>
</evidence>
<evidence type="ECO:0000313" key="7">
    <source>
        <dbReference type="Proteomes" id="UP001291912"/>
    </source>
</evidence>
<keyword evidence="7" id="KW-1185">Reference proteome</keyword>
<dbReference type="Pfam" id="PF00005">
    <property type="entry name" value="ABC_tran"/>
    <property type="match status" value="1"/>
</dbReference>
<keyword evidence="3" id="KW-0547">Nucleotide-binding</keyword>
<protein>
    <submittedName>
        <fullName evidence="6">ATP-binding cassette domain-containing protein</fullName>
    </submittedName>
</protein>
<reference evidence="6 7" key="1">
    <citation type="submission" date="2023-10" db="EMBL/GenBank/DDBJ databases">
        <title>Microbacterium xanthum sp. nov., isolated from seaweed.</title>
        <authorList>
            <person name="Lee S.D."/>
        </authorList>
    </citation>
    <scope>NUCLEOTIDE SEQUENCE [LARGE SCALE GENOMIC DNA]</scope>
    <source>
        <strain evidence="6 7">KCTC 19124</strain>
    </source>
</reference>
<feature type="domain" description="ABC transporter" evidence="5">
    <location>
        <begin position="12"/>
        <end position="260"/>
    </location>
</feature>
<keyword evidence="4 6" id="KW-0067">ATP-binding</keyword>
<dbReference type="EMBL" id="JAWJYN010000002">
    <property type="protein sequence ID" value="MDZ8162281.1"/>
    <property type="molecule type" value="Genomic_DNA"/>
</dbReference>
<dbReference type="Proteomes" id="UP001291912">
    <property type="component" value="Unassembled WGS sequence"/>
</dbReference>